<dbReference type="Proteomes" id="UP000467841">
    <property type="component" value="Unassembled WGS sequence"/>
</dbReference>
<reference evidence="1" key="1">
    <citation type="submission" date="2020-01" db="EMBL/GenBank/DDBJ databases">
        <authorList>
            <person name="Mishra B."/>
        </authorList>
    </citation>
    <scope>NUCLEOTIDE SEQUENCE [LARGE SCALE GENOMIC DNA]</scope>
</reference>
<gene>
    <name evidence="1" type="ORF">MERR_LOCUS29283</name>
</gene>
<protein>
    <submittedName>
        <fullName evidence="1">Uncharacterized protein</fullName>
    </submittedName>
</protein>
<keyword evidence="2" id="KW-1185">Reference proteome</keyword>
<sequence>MTINTYNETYDLSLKLPPCHNLPHPRLTSYPYLQAALDQYSSGFISREVVASNGFISMSTDLVVLTIRLALFPSRGEEALFLLLALNFFSSKEQMGEIS</sequence>
<organism evidence="1 2">
    <name type="scientific">Microthlaspi erraticum</name>
    <dbReference type="NCBI Taxonomy" id="1685480"/>
    <lineage>
        <taxon>Eukaryota</taxon>
        <taxon>Viridiplantae</taxon>
        <taxon>Streptophyta</taxon>
        <taxon>Embryophyta</taxon>
        <taxon>Tracheophyta</taxon>
        <taxon>Spermatophyta</taxon>
        <taxon>Magnoliopsida</taxon>
        <taxon>eudicotyledons</taxon>
        <taxon>Gunneridae</taxon>
        <taxon>Pentapetalae</taxon>
        <taxon>rosids</taxon>
        <taxon>malvids</taxon>
        <taxon>Brassicales</taxon>
        <taxon>Brassicaceae</taxon>
        <taxon>Coluteocarpeae</taxon>
        <taxon>Microthlaspi</taxon>
    </lineage>
</organism>
<proteinExistence type="predicted"/>
<evidence type="ECO:0000313" key="2">
    <source>
        <dbReference type="Proteomes" id="UP000467841"/>
    </source>
</evidence>
<dbReference type="EMBL" id="CACVBM020001261">
    <property type="protein sequence ID" value="CAA7042048.1"/>
    <property type="molecule type" value="Genomic_DNA"/>
</dbReference>
<comment type="caution">
    <text evidence="1">The sequence shown here is derived from an EMBL/GenBank/DDBJ whole genome shotgun (WGS) entry which is preliminary data.</text>
</comment>
<name>A0A6D2JPH3_9BRAS</name>
<accession>A0A6D2JPH3</accession>
<dbReference type="AlphaFoldDB" id="A0A6D2JPH3"/>
<evidence type="ECO:0000313" key="1">
    <source>
        <dbReference type="EMBL" id="CAA7042048.1"/>
    </source>
</evidence>